<dbReference type="Gene3D" id="1.20.1250.20">
    <property type="entry name" value="MFS general substrate transporter like domains"/>
    <property type="match status" value="1"/>
</dbReference>
<feature type="transmembrane region" description="Helical" evidence="6">
    <location>
        <begin position="323"/>
        <end position="339"/>
    </location>
</feature>
<keyword evidence="5 6" id="KW-0472">Membrane</keyword>
<feature type="transmembrane region" description="Helical" evidence="6">
    <location>
        <begin position="411"/>
        <end position="432"/>
    </location>
</feature>
<dbReference type="Proteomes" id="UP000233750">
    <property type="component" value="Unassembled WGS sequence"/>
</dbReference>
<dbReference type="PANTHER" id="PTHR23513">
    <property type="entry name" value="INTEGRAL MEMBRANE EFFLUX PROTEIN-RELATED"/>
    <property type="match status" value="1"/>
</dbReference>
<feature type="transmembrane region" description="Helical" evidence="6">
    <location>
        <begin position="163"/>
        <end position="186"/>
    </location>
</feature>
<comment type="caution">
    <text evidence="7">The sequence shown here is derived from an EMBL/GenBank/DDBJ whole genome shotgun (WGS) entry which is preliminary data.</text>
</comment>
<keyword evidence="2" id="KW-1003">Cell membrane</keyword>
<keyword evidence="4 6" id="KW-1133">Transmembrane helix</keyword>
<gene>
    <name evidence="7" type="ORF">ATK30_4919</name>
</gene>
<evidence type="ECO:0000313" key="7">
    <source>
        <dbReference type="EMBL" id="PKV94050.1"/>
    </source>
</evidence>
<evidence type="ECO:0000256" key="3">
    <source>
        <dbReference type="ARBA" id="ARBA00022692"/>
    </source>
</evidence>
<evidence type="ECO:0000313" key="8">
    <source>
        <dbReference type="Proteomes" id="UP000233750"/>
    </source>
</evidence>
<proteinExistence type="predicted"/>
<dbReference type="GO" id="GO:0005886">
    <property type="term" value="C:plasma membrane"/>
    <property type="evidence" value="ECO:0007669"/>
    <property type="project" value="UniProtKB-SubCell"/>
</dbReference>
<feature type="transmembrane region" description="Helical" evidence="6">
    <location>
        <begin position="289"/>
        <end position="311"/>
    </location>
</feature>
<name>A0A2N3WJK3_9PSEU</name>
<keyword evidence="8" id="KW-1185">Reference proteome</keyword>
<dbReference type="PANTHER" id="PTHR23513:SF17">
    <property type="entry name" value="MEMBRANE PROTEIN"/>
    <property type="match status" value="1"/>
</dbReference>
<feature type="transmembrane region" description="Helical" evidence="6">
    <location>
        <begin position="385"/>
        <end position="405"/>
    </location>
</feature>
<evidence type="ECO:0008006" key="9">
    <source>
        <dbReference type="Google" id="ProtNLM"/>
    </source>
</evidence>
<evidence type="ECO:0000256" key="6">
    <source>
        <dbReference type="SAM" id="Phobius"/>
    </source>
</evidence>
<dbReference type="InterPro" id="IPR036259">
    <property type="entry name" value="MFS_trans_sf"/>
</dbReference>
<accession>A0A2N3WJK3</accession>
<organism evidence="7 8">
    <name type="scientific">Amycolatopsis echigonensis</name>
    <dbReference type="NCBI Taxonomy" id="2576905"/>
    <lineage>
        <taxon>Bacteria</taxon>
        <taxon>Bacillati</taxon>
        <taxon>Actinomycetota</taxon>
        <taxon>Actinomycetes</taxon>
        <taxon>Pseudonocardiales</taxon>
        <taxon>Pseudonocardiaceae</taxon>
        <taxon>Amycolatopsis</taxon>
    </lineage>
</organism>
<keyword evidence="3 6" id="KW-0812">Transmembrane</keyword>
<dbReference type="EMBL" id="PJMY01000003">
    <property type="protein sequence ID" value="PKV94050.1"/>
    <property type="molecule type" value="Genomic_DNA"/>
</dbReference>
<comment type="subcellular location">
    <subcellularLocation>
        <location evidence="1">Cell membrane</location>
        <topology evidence="1">Multi-pass membrane protein</topology>
    </subcellularLocation>
</comment>
<evidence type="ECO:0000256" key="5">
    <source>
        <dbReference type="ARBA" id="ARBA00023136"/>
    </source>
</evidence>
<evidence type="ECO:0000256" key="4">
    <source>
        <dbReference type="ARBA" id="ARBA00022989"/>
    </source>
</evidence>
<sequence length="450" mass="46047">MPCCACAGPGDTPDTGNSAPWILWRTPGFGRLLRVRVVSLAADGLFQTSLAGSIFFSPERATTAGQAAAGFATLLLPYSVIGPFTGPLLDRWRRTRVLVLGNAARTVIVVAAAIALSATGPVGPVFFLAALTAVSLGRLHSAAALAALPHVVAGERLVLANSVWTVAGLTGGAVGTGVGLGIRYLGHATDSAAAVSTLIAAGVYAAAALLAATFPATALGPTDAARSAAWTLTRTLRDLADGGREVAAHRPVAAALVAIGAHRLFYGVSTIATLLLYRNYFTDSGLLRAGLAGAAQVVAAAALGTLLAAAVTPVITRRWSSRGWITALFAVAAVVQVAFGLPYRMAPLLVAAVVLGVVAQGSRICVESIQQARIADRFRGRVFSFYDAVFNATFVAAAAVAALVLPDSGKSYPVLAVIAGGYALIAVWYAVASREARGKSLRCRRDSTDG</sequence>
<dbReference type="SUPFAM" id="SSF103473">
    <property type="entry name" value="MFS general substrate transporter"/>
    <property type="match status" value="1"/>
</dbReference>
<reference evidence="7 8" key="1">
    <citation type="submission" date="2017-12" db="EMBL/GenBank/DDBJ databases">
        <title>Sequencing the genomes of 1000 Actinobacteria strains.</title>
        <authorList>
            <person name="Klenk H.-P."/>
        </authorList>
    </citation>
    <scope>NUCLEOTIDE SEQUENCE [LARGE SCALE GENOMIC DNA]</scope>
    <source>
        <strain evidence="7 8">DSM 45165</strain>
    </source>
</reference>
<evidence type="ECO:0000256" key="1">
    <source>
        <dbReference type="ARBA" id="ARBA00004651"/>
    </source>
</evidence>
<feature type="transmembrane region" description="Helical" evidence="6">
    <location>
        <begin position="252"/>
        <end position="277"/>
    </location>
</feature>
<feature type="transmembrane region" description="Helical" evidence="6">
    <location>
        <begin position="35"/>
        <end position="56"/>
    </location>
</feature>
<feature type="transmembrane region" description="Helical" evidence="6">
    <location>
        <begin position="68"/>
        <end position="85"/>
    </location>
</feature>
<dbReference type="AlphaFoldDB" id="A0A2N3WJK3"/>
<protein>
    <recommendedName>
        <fullName evidence="9">MFS transporter</fullName>
    </recommendedName>
</protein>
<evidence type="ECO:0000256" key="2">
    <source>
        <dbReference type="ARBA" id="ARBA00022475"/>
    </source>
</evidence>
<feature type="transmembrane region" description="Helical" evidence="6">
    <location>
        <begin position="192"/>
        <end position="212"/>
    </location>
</feature>